<evidence type="ECO:0008006" key="5">
    <source>
        <dbReference type="Google" id="ProtNLM"/>
    </source>
</evidence>
<keyword evidence="4" id="KW-1185">Reference proteome</keyword>
<dbReference type="OrthoDB" id="1193027at2759"/>
<accession>A0A370TMX2</accession>
<dbReference type="RefSeq" id="XP_031869513.1">
    <property type="nucleotide sequence ID" value="XM_032014832.1"/>
</dbReference>
<evidence type="ECO:0000313" key="3">
    <source>
        <dbReference type="EMBL" id="RDL36857.1"/>
    </source>
</evidence>
<feature type="compositionally biased region" description="Low complexity" evidence="1">
    <location>
        <begin position="57"/>
        <end position="82"/>
    </location>
</feature>
<gene>
    <name evidence="3" type="ORF">BP5553_06209</name>
</gene>
<dbReference type="EMBL" id="NPIC01000004">
    <property type="protein sequence ID" value="RDL36857.1"/>
    <property type="molecule type" value="Genomic_DNA"/>
</dbReference>
<evidence type="ECO:0000256" key="1">
    <source>
        <dbReference type="SAM" id="MobiDB-lite"/>
    </source>
</evidence>
<reference evidence="3 4" key="1">
    <citation type="journal article" date="2018" name="IMA Fungus">
        <title>IMA Genome-F 9: Draft genome sequence of Annulohypoxylon stygium, Aspergillus mulundensis, Berkeleyomyces basicola (syn. Thielaviopsis basicola), Ceratocystis smalleyi, two Cercospora beticola strains, Coleophoma cylindrospora, Fusarium fracticaudum, Phialophora cf. hyalina, and Morchella septimelata.</title>
        <authorList>
            <person name="Wingfield B.D."/>
            <person name="Bills G.F."/>
            <person name="Dong Y."/>
            <person name="Huang W."/>
            <person name="Nel W.J."/>
            <person name="Swalarsk-Parry B.S."/>
            <person name="Vaghefi N."/>
            <person name="Wilken P.M."/>
            <person name="An Z."/>
            <person name="de Beer Z.W."/>
            <person name="De Vos L."/>
            <person name="Chen L."/>
            <person name="Duong T.A."/>
            <person name="Gao Y."/>
            <person name="Hammerbacher A."/>
            <person name="Kikkert J.R."/>
            <person name="Li Y."/>
            <person name="Li H."/>
            <person name="Li K."/>
            <person name="Li Q."/>
            <person name="Liu X."/>
            <person name="Ma X."/>
            <person name="Naidoo K."/>
            <person name="Pethybridge S.J."/>
            <person name="Sun J."/>
            <person name="Steenkamp E.T."/>
            <person name="van der Nest M.A."/>
            <person name="van Wyk S."/>
            <person name="Wingfield M.J."/>
            <person name="Xiong C."/>
            <person name="Yue Q."/>
            <person name="Zhang X."/>
        </authorList>
    </citation>
    <scope>NUCLEOTIDE SEQUENCE [LARGE SCALE GENOMIC DNA]</scope>
    <source>
        <strain evidence="3 4">BP 5553</strain>
    </source>
</reference>
<feature type="chain" id="PRO_5017075327" description="Transglycosylase SLT domain-containing protein" evidence="2">
    <location>
        <begin position="20"/>
        <end position="304"/>
    </location>
</feature>
<dbReference type="Gene3D" id="1.10.530.10">
    <property type="match status" value="1"/>
</dbReference>
<proteinExistence type="predicted"/>
<dbReference type="GeneID" id="43599058"/>
<feature type="region of interest" description="Disordered" evidence="1">
    <location>
        <begin position="57"/>
        <end position="87"/>
    </location>
</feature>
<organism evidence="3 4">
    <name type="scientific">Venustampulla echinocandica</name>
    <dbReference type="NCBI Taxonomy" id="2656787"/>
    <lineage>
        <taxon>Eukaryota</taxon>
        <taxon>Fungi</taxon>
        <taxon>Dikarya</taxon>
        <taxon>Ascomycota</taxon>
        <taxon>Pezizomycotina</taxon>
        <taxon>Leotiomycetes</taxon>
        <taxon>Helotiales</taxon>
        <taxon>Pleuroascaceae</taxon>
        <taxon>Venustampulla</taxon>
    </lineage>
</organism>
<evidence type="ECO:0000313" key="4">
    <source>
        <dbReference type="Proteomes" id="UP000254866"/>
    </source>
</evidence>
<name>A0A370TMX2_9HELO</name>
<dbReference type="Proteomes" id="UP000254866">
    <property type="component" value="Unassembled WGS sequence"/>
</dbReference>
<keyword evidence="2" id="KW-0732">Signal</keyword>
<comment type="caution">
    <text evidence="3">The sequence shown here is derived from an EMBL/GenBank/DDBJ whole genome shotgun (WGS) entry which is preliminary data.</text>
</comment>
<feature type="signal peptide" evidence="2">
    <location>
        <begin position="1"/>
        <end position="19"/>
    </location>
</feature>
<evidence type="ECO:0000256" key="2">
    <source>
        <dbReference type="SAM" id="SignalP"/>
    </source>
</evidence>
<protein>
    <recommendedName>
        <fullName evidence="5">Transglycosylase SLT domain-containing protein</fullName>
    </recommendedName>
</protein>
<sequence>MAITSAFLILLSLSSLSLGVPVAFDDGQYHPEYDNSIGNGNQIVQPTAVAEVTSAAAEVTSTRSRASRTSTSSVPTATATASTGGGGFTGSGGPAAYTLFRGDGTQASGWPTISQWLSFEQMFANNKPIMAASCAPAAENNSEEEITAIKQAILSESASTGVDPRFILATIMEESTGCVRVRTTTSPDGIINPGLMQDHEGTASCFGKAAPCPPETISLMIAEGTTGTNGGAGLKGTLAQAVGMGAKDATAVYVAARIYNSGSYPGGDLAASAATACYASDIANLLVGFAGATSPCKTGAAGTL</sequence>
<dbReference type="SUPFAM" id="SSF53955">
    <property type="entry name" value="Lysozyme-like"/>
    <property type="match status" value="1"/>
</dbReference>
<dbReference type="InterPro" id="IPR023346">
    <property type="entry name" value="Lysozyme-like_dom_sf"/>
</dbReference>
<dbReference type="AlphaFoldDB" id="A0A370TMX2"/>
<dbReference type="STRING" id="2656787.A0A370TMX2"/>